<keyword evidence="3" id="KW-1185">Reference proteome</keyword>
<evidence type="ECO:0000313" key="3">
    <source>
        <dbReference type="Proteomes" id="UP000181917"/>
    </source>
</evidence>
<dbReference type="Proteomes" id="UP000181917">
    <property type="component" value="Unassembled WGS sequence"/>
</dbReference>
<accession>A0A1H0XLN1</accession>
<name>A0A1H0XLN1_9MICC</name>
<dbReference type="AlphaFoldDB" id="A0A1H0XLN1"/>
<organism evidence="2 3">
    <name type="scientific">Crystallibacter crystallopoietes</name>
    <dbReference type="NCBI Taxonomy" id="37928"/>
    <lineage>
        <taxon>Bacteria</taxon>
        <taxon>Bacillati</taxon>
        <taxon>Actinomycetota</taxon>
        <taxon>Actinomycetes</taxon>
        <taxon>Micrococcales</taxon>
        <taxon>Micrococcaceae</taxon>
        <taxon>Crystallibacter</taxon>
    </lineage>
</organism>
<evidence type="ECO:0000256" key="1">
    <source>
        <dbReference type="SAM" id="MobiDB-lite"/>
    </source>
</evidence>
<dbReference type="EMBL" id="FNKH01000001">
    <property type="protein sequence ID" value="SDQ03763.1"/>
    <property type="molecule type" value="Genomic_DNA"/>
</dbReference>
<reference evidence="2 3" key="1">
    <citation type="submission" date="2016-10" db="EMBL/GenBank/DDBJ databases">
        <authorList>
            <person name="de Groot N.N."/>
        </authorList>
    </citation>
    <scope>NUCLEOTIDE SEQUENCE [LARGE SCALE GENOMIC DNA]</scope>
    <source>
        <strain evidence="2 3">DSM 20117</strain>
    </source>
</reference>
<sequence length="59" mass="6231">MAKKTNTSSYQSLGKGVYRVGAVQRSAVTGRYVTKATTAAATRTTVTESKSTSTTGKKR</sequence>
<feature type="region of interest" description="Disordered" evidence="1">
    <location>
        <begin position="38"/>
        <end position="59"/>
    </location>
</feature>
<proteinExistence type="predicted"/>
<protein>
    <submittedName>
        <fullName evidence="2">Uncharacterized protein</fullName>
    </submittedName>
</protein>
<evidence type="ECO:0000313" key="2">
    <source>
        <dbReference type="EMBL" id="SDQ03763.1"/>
    </source>
</evidence>
<gene>
    <name evidence="2" type="ORF">SAMN04489742_0168</name>
</gene>